<dbReference type="Pfam" id="PF04055">
    <property type="entry name" value="Radical_SAM"/>
    <property type="match status" value="1"/>
</dbReference>
<dbReference type="InterPro" id="IPR013785">
    <property type="entry name" value="Aldolase_TIM"/>
</dbReference>
<reference evidence="6 7" key="1">
    <citation type="submission" date="2016-11" db="EMBL/GenBank/DDBJ databases">
        <authorList>
            <person name="Jaros S."/>
            <person name="Januszkiewicz K."/>
            <person name="Wedrychowicz H."/>
        </authorList>
    </citation>
    <scope>NUCLEOTIDE SEQUENCE [LARGE SCALE GENOMIC DNA]</scope>
    <source>
        <strain evidence="6 7">DSM 17918</strain>
    </source>
</reference>
<dbReference type="InterPro" id="IPR058240">
    <property type="entry name" value="rSAM_sf"/>
</dbReference>
<keyword evidence="3" id="KW-0408">Iron</keyword>
<feature type="domain" description="Radical SAM core" evidence="5">
    <location>
        <begin position="99"/>
        <end position="220"/>
    </location>
</feature>
<dbReference type="Proteomes" id="UP000184088">
    <property type="component" value="Unassembled WGS sequence"/>
</dbReference>
<protein>
    <submittedName>
        <fullName evidence="6">Putative DNA modification/repair radical SAM protein</fullName>
    </submittedName>
</protein>
<dbReference type="PANTHER" id="PTHR21180:SF9">
    <property type="entry name" value="TYPE II SECRETION SYSTEM PROTEIN K"/>
    <property type="match status" value="1"/>
</dbReference>
<dbReference type="PANTHER" id="PTHR21180">
    <property type="entry name" value="ENDONUCLEASE/EXONUCLEASE/PHOSPHATASE FAMILY DOMAIN-CONTAINING PROTEIN 1"/>
    <property type="match status" value="1"/>
</dbReference>
<dbReference type="Gene3D" id="1.10.150.320">
    <property type="entry name" value="Photosystem II 12 kDa extrinsic protein"/>
    <property type="match status" value="1"/>
</dbReference>
<dbReference type="InterPro" id="IPR051675">
    <property type="entry name" value="Endo/Exo/Phosphatase_dom_1"/>
</dbReference>
<dbReference type="InterPro" id="IPR023874">
    <property type="entry name" value="DNA_rSAM_put"/>
</dbReference>
<dbReference type="NCBIfam" id="TIGR03916">
    <property type="entry name" value="rSAM_link_UDG"/>
    <property type="match status" value="1"/>
</dbReference>
<dbReference type="SFLD" id="SFLDG01102">
    <property type="entry name" value="Uncharacterised_Radical_SAM_Su"/>
    <property type="match status" value="1"/>
</dbReference>
<organism evidence="6 7">
    <name type="scientific">Caldanaerobius fijiensis DSM 17918</name>
    <dbReference type="NCBI Taxonomy" id="1121256"/>
    <lineage>
        <taxon>Bacteria</taxon>
        <taxon>Bacillati</taxon>
        <taxon>Bacillota</taxon>
        <taxon>Clostridia</taxon>
        <taxon>Thermoanaerobacterales</taxon>
        <taxon>Thermoanaerobacteraceae</taxon>
        <taxon>Caldanaerobius</taxon>
    </lineage>
</organism>
<evidence type="ECO:0000259" key="5">
    <source>
        <dbReference type="Pfam" id="PF04055"/>
    </source>
</evidence>
<keyword evidence="1" id="KW-0949">S-adenosyl-L-methionine</keyword>
<dbReference type="GO" id="GO:0046872">
    <property type="term" value="F:metal ion binding"/>
    <property type="evidence" value="ECO:0007669"/>
    <property type="project" value="UniProtKB-KW"/>
</dbReference>
<dbReference type="SFLD" id="SFLDS00029">
    <property type="entry name" value="Radical_SAM"/>
    <property type="match status" value="1"/>
</dbReference>
<dbReference type="EMBL" id="FQVH01000020">
    <property type="protein sequence ID" value="SHF37894.1"/>
    <property type="molecule type" value="Genomic_DNA"/>
</dbReference>
<gene>
    <name evidence="6" type="ORF">SAMN02746089_01792</name>
</gene>
<dbReference type="InterPro" id="IPR007197">
    <property type="entry name" value="rSAM"/>
</dbReference>
<dbReference type="AlphaFoldDB" id="A0A1M5B5V3"/>
<keyword evidence="7" id="KW-1185">Reference proteome</keyword>
<accession>A0A1M5B5V3</accession>
<proteinExistence type="predicted"/>
<evidence type="ECO:0000313" key="6">
    <source>
        <dbReference type="EMBL" id="SHF37894.1"/>
    </source>
</evidence>
<dbReference type="SUPFAM" id="SSF47781">
    <property type="entry name" value="RuvA domain 2-like"/>
    <property type="match status" value="1"/>
</dbReference>
<keyword evidence="2" id="KW-0479">Metal-binding</keyword>
<dbReference type="Gene3D" id="3.20.20.70">
    <property type="entry name" value="Aldolase class I"/>
    <property type="match status" value="1"/>
</dbReference>
<evidence type="ECO:0000256" key="3">
    <source>
        <dbReference type="ARBA" id="ARBA00023004"/>
    </source>
</evidence>
<dbReference type="SUPFAM" id="SSF102114">
    <property type="entry name" value="Radical SAM enzymes"/>
    <property type="match status" value="1"/>
</dbReference>
<evidence type="ECO:0000256" key="4">
    <source>
        <dbReference type="ARBA" id="ARBA00023014"/>
    </source>
</evidence>
<dbReference type="GO" id="GO:0051536">
    <property type="term" value="F:iron-sulfur cluster binding"/>
    <property type="evidence" value="ECO:0007669"/>
    <property type="project" value="UniProtKB-KW"/>
</dbReference>
<sequence>MFDILYFCGKINEKKEVGERKGRWTPLPLLIKARGTCGEVYMNLLEKIQILSASAKYDVSCSSSGSMRKNTGNGIGNAYFAGICHSWADDGRCISLLKILFTNICMYNCVYCINRSSNDIPRAIFTPEELAELTINFYRRNYIEGLFLSSAVYKSPDYTMELLLETVRKLREDYHFNGYIHLKAIPGADLNLIKAAGYYVDRMSVNIELPTEKSLKLLAPQKSKTSILVPMSFIGNQIIENNQITKKKEDNKLVKTSKPFVPAGQTTQLIIGATPESDRMILKLSESLYKHFKLKRVYYSAYIPVSQHPNLPAISAPPLLREHRLYQADWLLRFYKFNADELLDDTHPYLDPVLDPKADWALRNLHLFPIEINKADYEMLLRVPGIGVRSAKRIISARRVGPLNYDTLKKIGVVLKRAKYFITCQGKYYGDCHFNAIHIKQHLLPETKDKKSHEQLSMFSMYPEIFSEDSGLQFISMQDVKSVIAGEL</sequence>
<keyword evidence="4" id="KW-0411">Iron-sulfur</keyword>
<evidence type="ECO:0000313" key="7">
    <source>
        <dbReference type="Proteomes" id="UP000184088"/>
    </source>
</evidence>
<dbReference type="GO" id="GO:0003824">
    <property type="term" value="F:catalytic activity"/>
    <property type="evidence" value="ECO:0007669"/>
    <property type="project" value="InterPro"/>
</dbReference>
<dbReference type="InterPro" id="IPR010994">
    <property type="entry name" value="RuvA_2-like"/>
</dbReference>
<dbReference type="CDD" id="cd01335">
    <property type="entry name" value="Radical_SAM"/>
    <property type="match status" value="1"/>
</dbReference>
<name>A0A1M5B5V3_9THEO</name>
<dbReference type="STRING" id="1121256.SAMN02746089_01792"/>
<evidence type="ECO:0000256" key="2">
    <source>
        <dbReference type="ARBA" id="ARBA00022723"/>
    </source>
</evidence>
<evidence type="ECO:0000256" key="1">
    <source>
        <dbReference type="ARBA" id="ARBA00022691"/>
    </source>
</evidence>